<feature type="region of interest" description="Disordered" evidence="1">
    <location>
        <begin position="91"/>
        <end position="130"/>
    </location>
</feature>
<gene>
    <name evidence="2" type="ORF">AAF712_001075</name>
</gene>
<dbReference type="Proteomes" id="UP001437256">
    <property type="component" value="Unassembled WGS sequence"/>
</dbReference>
<feature type="compositionally biased region" description="Basic and acidic residues" evidence="1">
    <location>
        <begin position="200"/>
        <end position="215"/>
    </location>
</feature>
<evidence type="ECO:0000313" key="2">
    <source>
        <dbReference type="EMBL" id="KAL0072152.1"/>
    </source>
</evidence>
<dbReference type="EMBL" id="JBBXMP010000002">
    <property type="protein sequence ID" value="KAL0072152.1"/>
    <property type="molecule type" value="Genomic_DNA"/>
</dbReference>
<proteinExistence type="predicted"/>
<organism evidence="2 3">
    <name type="scientific">Marasmius tenuissimus</name>
    <dbReference type="NCBI Taxonomy" id="585030"/>
    <lineage>
        <taxon>Eukaryota</taxon>
        <taxon>Fungi</taxon>
        <taxon>Dikarya</taxon>
        <taxon>Basidiomycota</taxon>
        <taxon>Agaricomycotina</taxon>
        <taxon>Agaricomycetes</taxon>
        <taxon>Agaricomycetidae</taxon>
        <taxon>Agaricales</taxon>
        <taxon>Marasmiineae</taxon>
        <taxon>Marasmiaceae</taxon>
        <taxon>Marasmius</taxon>
    </lineage>
</organism>
<sequence length="248" mass="27890">MNQAPIFPSTFSHPNSPYVPLDSPVRREFFRPLTPDSYVSHFSGFSRSGAVAPEPWEHDSYHPSNATLIGMSNRIRKIRRIVRRNVAQVARRIHTFRKPPPSGQSPGEPKVSESLPRTPSPTNEHFPRPHIRSMSDASFATTQTNSLAQWLEARRQASMNMQENSHDMTLEEYERIGSWIRHNPGPDGYDCGVEDCYFHPHSSPDETDETYHSDDDTASDESCLHALGASDTTCHSVVSSLKGNICTE</sequence>
<evidence type="ECO:0000313" key="3">
    <source>
        <dbReference type="Proteomes" id="UP001437256"/>
    </source>
</evidence>
<keyword evidence="3" id="KW-1185">Reference proteome</keyword>
<accession>A0ABR3AE04</accession>
<comment type="caution">
    <text evidence="2">The sequence shown here is derived from an EMBL/GenBank/DDBJ whole genome shotgun (WGS) entry which is preliminary data.</text>
</comment>
<evidence type="ECO:0000256" key="1">
    <source>
        <dbReference type="SAM" id="MobiDB-lite"/>
    </source>
</evidence>
<feature type="region of interest" description="Disordered" evidence="1">
    <location>
        <begin position="200"/>
        <end position="219"/>
    </location>
</feature>
<name>A0ABR3AE04_9AGAR</name>
<protein>
    <submittedName>
        <fullName evidence="2">Uncharacterized protein</fullName>
    </submittedName>
</protein>
<reference evidence="2 3" key="1">
    <citation type="submission" date="2024-05" db="EMBL/GenBank/DDBJ databases">
        <title>A draft genome resource for the thread blight pathogen Marasmius tenuissimus strain MS-2.</title>
        <authorList>
            <person name="Yulfo-Soto G.E."/>
            <person name="Baruah I.K."/>
            <person name="Amoako-Attah I."/>
            <person name="Bukari Y."/>
            <person name="Meinhardt L.W."/>
            <person name="Bailey B.A."/>
            <person name="Cohen S.P."/>
        </authorList>
    </citation>
    <scope>NUCLEOTIDE SEQUENCE [LARGE SCALE GENOMIC DNA]</scope>
    <source>
        <strain evidence="2 3">MS-2</strain>
    </source>
</reference>